<accession>A0ACC1NUJ6</accession>
<evidence type="ECO:0000313" key="1">
    <source>
        <dbReference type="EMBL" id="KAJ2982236.1"/>
    </source>
</evidence>
<organism evidence="1 2">
    <name type="scientific">Zarea fungicola</name>
    <dbReference type="NCBI Taxonomy" id="93591"/>
    <lineage>
        <taxon>Eukaryota</taxon>
        <taxon>Fungi</taxon>
        <taxon>Dikarya</taxon>
        <taxon>Ascomycota</taxon>
        <taxon>Pezizomycotina</taxon>
        <taxon>Sordariomycetes</taxon>
        <taxon>Hypocreomycetidae</taxon>
        <taxon>Hypocreales</taxon>
        <taxon>Cordycipitaceae</taxon>
        <taxon>Zarea</taxon>
    </lineage>
</organism>
<dbReference type="EMBL" id="JANJQO010000087">
    <property type="protein sequence ID" value="KAJ2982236.1"/>
    <property type="molecule type" value="Genomic_DNA"/>
</dbReference>
<name>A0ACC1NUJ6_9HYPO</name>
<sequence>MPIPETSFTGKTVIVTGSNTGLGKEAARHCARLGASTLIIGVRNVEKGEAAKADIIATTKRPVDSVQVWQVDMASYASVQRFAKRVHAELDRVDIFLANAGVARSQYELVEGDERSLVVNCISTLLLTALVLPKMKDTAARFGTRPVLTLVNSSAHGMTKFSQKDAPEGQILATVSATNNPGKDPYAISKLLQLLAVRAIAEEHPAPAYPVTINTACPGLCHSELSRDANSLILDLVMFLLARSAEEGSRTLVHATVQGPDTHGQFLSNCEIGFPSPFVLSPEGSKAQDRVWKELVAKLETIQPGVTKNF</sequence>
<keyword evidence="2" id="KW-1185">Reference proteome</keyword>
<comment type="caution">
    <text evidence="1">The sequence shown here is derived from an EMBL/GenBank/DDBJ whole genome shotgun (WGS) entry which is preliminary data.</text>
</comment>
<reference evidence="1" key="1">
    <citation type="submission" date="2022-08" db="EMBL/GenBank/DDBJ databases">
        <title>Genome Sequence of Lecanicillium fungicola.</title>
        <authorList>
            <person name="Buettner E."/>
        </authorList>
    </citation>
    <scope>NUCLEOTIDE SEQUENCE</scope>
    <source>
        <strain evidence="1">Babe33</strain>
    </source>
</reference>
<protein>
    <submittedName>
        <fullName evidence="1">Uncharacterized protein</fullName>
    </submittedName>
</protein>
<evidence type="ECO:0000313" key="2">
    <source>
        <dbReference type="Proteomes" id="UP001143910"/>
    </source>
</evidence>
<proteinExistence type="predicted"/>
<dbReference type="Proteomes" id="UP001143910">
    <property type="component" value="Unassembled WGS sequence"/>
</dbReference>
<gene>
    <name evidence="1" type="ORF">NQ176_g1517</name>
</gene>